<dbReference type="GeneID" id="28832716"/>
<dbReference type="Proteomes" id="UP000070700">
    <property type="component" value="Unassembled WGS sequence"/>
</dbReference>
<dbReference type="EMBL" id="KQ947426">
    <property type="protein sequence ID" value="KUJ11624.1"/>
    <property type="molecule type" value="Genomic_DNA"/>
</dbReference>
<feature type="compositionally biased region" description="Basic residues" evidence="1">
    <location>
        <begin position="154"/>
        <end position="164"/>
    </location>
</feature>
<feature type="region of interest" description="Disordered" evidence="1">
    <location>
        <begin position="152"/>
        <end position="198"/>
    </location>
</feature>
<evidence type="ECO:0000313" key="2">
    <source>
        <dbReference type="EMBL" id="KUJ11624.1"/>
    </source>
</evidence>
<evidence type="ECO:0000256" key="1">
    <source>
        <dbReference type="SAM" id="MobiDB-lite"/>
    </source>
</evidence>
<dbReference type="KEGG" id="psco:LY89DRAFT_786514"/>
<dbReference type="InParanoid" id="A0A194WVC8"/>
<name>A0A194WVC8_MOLSC</name>
<dbReference type="RefSeq" id="XP_018065979.1">
    <property type="nucleotide sequence ID" value="XM_018222990.1"/>
</dbReference>
<proteinExistence type="predicted"/>
<dbReference type="AlphaFoldDB" id="A0A194WVC8"/>
<keyword evidence="3" id="KW-1185">Reference proteome</keyword>
<protein>
    <submittedName>
        <fullName evidence="2">Uncharacterized protein</fullName>
    </submittedName>
</protein>
<reference evidence="2 3" key="1">
    <citation type="submission" date="2015-10" db="EMBL/GenBank/DDBJ databases">
        <title>Full genome of DAOMC 229536 Phialocephala scopiformis, a fungal endophyte of spruce producing the potent anti-insectan compound rugulosin.</title>
        <authorList>
            <consortium name="DOE Joint Genome Institute"/>
            <person name="Walker A.K."/>
            <person name="Frasz S.L."/>
            <person name="Seifert K.A."/>
            <person name="Miller J.D."/>
            <person name="Mondo S.J."/>
            <person name="Labutti K."/>
            <person name="Lipzen A."/>
            <person name="Dockter R."/>
            <person name="Kennedy M."/>
            <person name="Grigoriev I.V."/>
            <person name="Spatafora J.W."/>
        </authorList>
    </citation>
    <scope>NUCLEOTIDE SEQUENCE [LARGE SCALE GENOMIC DNA]</scope>
    <source>
        <strain evidence="2 3">CBS 120377</strain>
    </source>
</reference>
<organism evidence="2 3">
    <name type="scientific">Mollisia scopiformis</name>
    <name type="common">Conifer needle endophyte fungus</name>
    <name type="synonym">Phialocephala scopiformis</name>
    <dbReference type="NCBI Taxonomy" id="149040"/>
    <lineage>
        <taxon>Eukaryota</taxon>
        <taxon>Fungi</taxon>
        <taxon>Dikarya</taxon>
        <taxon>Ascomycota</taxon>
        <taxon>Pezizomycotina</taxon>
        <taxon>Leotiomycetes</taxon>
        <taxon>Helotiales</taxon>
        <taxon>Mollisiaceae</taxon>
        <taxon>Mollisia</taxon>
    </lineage>
</organism>
<evidence type="ECO:0000313" key="3">
    <source>
        <dbReference type="Proteomes" id="UP000070700"/>
    </source>
</evidence>
<accession>A0A194WVC8</accession>
<gene>
    <name evidence="2" type="ORF">LY89DRAFT_786514</name>
</gene>
<sequence length="212" mass="24926">METQDREEQAIKDRMADIQPKHFTQKQIIMSFGYANIHTFMRAHRLKFSDFQHYEQAQTMIEQQRYNLQSKWEQDRDMEELTMETVTGLPTDSQSPLMVTTREHNKNIRDQMSLEQELMELGVMMGGSSLQAVRLEKEDVLFRYVDKERERASRKARGLKKSSSRQKEDIEWTVRPTLKADGPTSRGRSREPKTIQREASTYVSFADLIDDA</sequence>